<dbReference type="AlphaFoldDB" id="A0A0B2RWZ9"/>
<sequence>MYDMFDRLAFEASKLNNYIGHMTLSSREIQGAVRLVLPGELGKHAIVEGVKVVNNYTSYDA</sequence>
<gene>
    <name evidence="2" type="ORF">glysoja_049623</name>
</gene>
<dbReference type="InterPro" id="IPR000558">
    <property type="entry name" value="Histone_H2B"/>
</dbReference>
<dbReference type="SMART" id="SM00427">
    <property type="entry name" value="H2B"/>
    <property type="match status" value="1"/>
</dbReference>
<dbReference type="SUPFAM" id="SSF47113">
    <property type="entry name" value="Histone-fold"/>
    <property type="match status" value="1"/>
</dbReference>
<evidence type="ECO:0000256" key="1">
    <source>
        <dbReference type="ARBA" id="ARBA00006846"/>
    </source>
</evidence>
<dbReference type="Proteomes" id="UP000053555">
    <property type="component" value="Unassembled WGS sequence"/>
</dbReference>
<protein>
    <submittedName>
        <fullName evidence="2">Histone H2B.2</fullName>
    </submittedName>
</protein>
<dbReference type="EMBL" id="KN646459">
    <property type="protein sequence ID" value="KHN38961.1"/>
    <property type="molecule type" value="Genomic_DNA"/>
</dbReference>
<name>A0A0B2RWZ9_GLYSO</name>
<evidence type="ECO:0000313" key="2">
    <source>
        <dbReference type="EMBL" id="KHN38961.1"/>
    </source>
</evidence>
<organism evidence="2">
    <name type="scientific">Glycine soja</name>
    <name type="common">Wild soybean</name>
    <dbReference type="NCBI Taxonomy" id="3848"/>
    <lineage>
        <taxon>Eukaryota</taxon>
        <taxon>Viridiplantae</taxon>
        <taxon>Streptophyta</taxon>
        <taxon>Embryophyta</taxon>
        <taxon>Tracheophyta</taxon>
        <taxon>Spermatophyta</taxon>
        <taxon>Magnoliopsida</taxon>
        <taxon>eudicotyledons</taxon>
        <taxon>Gunneridae</taxon>
        <taxon>Pentapetalae</taxon>
        <taxon>rosids</taxon>
        <taxon>fabids</taxon>
        <taxon>Fabales</taxon>
        <taxon>Fabaceae</taxon>
        <taxon>Papilionoideae</taxon>
        <taxon>50 kb inversion clade</taxon>
        <taxon>NPAAA clade</taxon>
        <taxon>indigoferoid/millettioid clade</taxon>
        <taxon>Phaseoleae</taxon>
        <taxon>Glycine</taxon>
        <taxon>Glycine subgen. Soja</taxon>
    </lineage>
</organism>
<reference evidence="2" key="1">
    <citation type="submission" date="2014-07" db="EMBL/GenBank/DDBJ databases">
        <title>Identification of a novel salt tolerance gene in wild soybean by whole-genome sequencing.</title>
        <authorList>
            <person name="Lam H.-M."/>
            <person name="Qi X."/>
            <person name="Li M.-W."/>
            <person name="Liu X."/>
            <person name="Xie M."/>
            <person name="Ni M."/>
            <person name="Xu X."/>
        </authorList>
    </citation>
    <scope>NUCLEOTIDE SEQUENCE [LARGE SCALE GENOMIC DNA]</scope>
    <source>
        <tissue evidence="2">Root</tissue>
    </source>
</reference>
<proteinExistence type="inferred from homology"/>
<accession>A0A0B2RWZ9</accession>
<dbReference type="PRINTS" id="PR00621">
    <property type="entry name" value="HISTONEH2B"/>
</dbReference>
<comment type="similarity">
    <text evidence="1">Belongs to the histone H2B family.</text>
</comment>
<dbReference type="GO" id="GO:0046982">
    <property type="term" value="F:protein heterodimerization activity"/>
    <property type="evidence" value="ECO:0007669"/>
    <property type="project" value="InterPro"/>
</dbReference>
<dbReference type="Gene3D" id="1.10.20.10">
    <property type="entry name" value="Histone, subunit A"/>
    <property type="match status" value="1"/>
</dbReference>
<dbReference type="GO" id="GO:0000786">
    <property type="term" value="C:nucleosome"/>
    <property type="evidence" value="ECO:0007669"/>
    <property type="project" value="InterPro"/>
</dbReference>
<dbReference type="InterPro" id="IPR009072">
    <property type="entry name" value="Histone-fold"/>
</dbReference>
<dbReference type="GO" id="GO:0003677">
    <property type="term" value="F:DNA binding"/>
    <property type="evidence" value="ECO:0007669"/>
    <property type="project" value="InterPro"/>
</dbReference>
<dbReference type="PANTHER" id="PTHR23428">
    <property type="entry name" value="HISTONE H2B"/>
    <property type="match status" value="1"/>
</dbReference>
<dbReference type="GO" id="GO:0030527">
    <property type="term" value="F:structural constituent of chromatin"/>
    <property type="evidence" value="ECO:0007669"/>
    <property type="project" value="InterPro"/>
</dbReference>